<feature type="region of interest" description="Disordered" evidence="2">
    <location>
        <begin position="559"/>
        <end position="578"/>
    </location>
</feature>
<sequence length="1923" mass="218572">KEVGSVSRCGGELSLFSNLCIISSFLIEGTASFFFSDKSILKQTDPALCLHLDDDDIMSDPEFSPPKQRNNLPLHVDCSDLQFKEREPKCVNSLCNLINTRLKLLENEIFAQHKVWEYIQREVDEVKSLIEDCTSTCDSSSLSGHENESEIVDSALESHKTCNSLLWDKIKQAEENVEEKKSLMQILSSDVLKLKGSKKKCKRKLEKASSNIDLILEVTNGLHALKCDDCKFCSEHLDFREGLLSSVIELIHFSEKNYNHCIEENKALKSCLQKIYLKTKRCLLHSQIYVKNTHFQQLAFEPENSSFCTDSIYSSFEEFCQHFQNLQEELMQLKHILLAAEESHLDEVFQSSHSSDCRCFSHSKKRDSCLDSDFDTNEIKYTKSNEKNLCYYEKKIKRLSCCDEPENTDPDSLFESNQVFGTESSNSEKQLVNLRNRIFEAVRVIRDVEVEENDDENLISMVTSLSEECSALRQEVSYLRNVRQEKKRAWNKLQCFIMDAERKLKGSNRNISALRDVIKDLGHVIATSDSSSLDETILYMYTNQLEWIEKISMGCESPSDQSVSCDDSSPGNFRSSSDSQINKFEYTTASTQTLKYIQNHELSETVLLNDRQLCDIAIQTDEIPHTYSEMSTLSFEPVFQEISREIYVVPEVMEESDGYSNNLQEIKDNVTEASILENSKEHTEVEMNCSPDCQNRYNDGSSSSLSETELTSSIVPLSGSFPAKHDSSPKDNFNKLIFPLFDMNSNSPLLEKSNISLVFSDSRFPDVPSSQSCSKLKFLSDSDSFMNLFFNANMNVATLCSNVFHNMLKDSVKSVEICDQDNNWSCVLLKSNTSSLPVTSDKSLTCLPYESCEIVESHHNDLALNGISSGEILDASDKIINMNADDTPLTVISDFLLLSSMPNEKEQLPNVDNEDAVDTDESCLSTSVAEVSDADSQAEKEGNSNENVSLLSHDTERNFTLETCTNIYISEAEICDINSEVVEENDPDENTSLHSNSKERNLALGTCSNISVTKDSNADSQVDPDNSDENISLHSNNDETNLNSEDCSNIPVDLICDADSKVVEEDNPNENESLNSNTDERNFTLERSGTFVCEKPISACREGTFIIDSGDKLTSDKPEISEESLCHTAILTAVVSNETHKSGKNYVLYEVCNPIKNPMLLFQTTNPYLVSNFDDQQLSGRHFMLCEAIANDENTNSQTFIPKASCYVVFFKPNLKNEDNTLTDDNPENISGFYPLLPQYLPSENITFHNFDQFSLAQSCEIYMCNENRCKFENDPESTAFIPKNFFKFKELFPSEQEESNFLSDDSGLGQTVYKQNLLPTFSGSFEENCDVNLNVVKANHEKDLSEITNVTTFIESFPDYCETGTQTEEFYDSSLKDTSSMERLSDKIQESEFKVSEDIIAEIEAQLINKSVVEPNDNFELNANHNQSSQEQVLRETSLLDEIEALKDNLNQQNAVLLRLKEELEESNFRLSEKEQLLVILQLEHSRLNSLLNENGIKEIEEKECQTDYENMDSEALKKEIYDLRQKNLQHYEKISHQFKTIQSVKSQLSTTISHLKHLKDAATKQLKKQKHQSLKALKMKQHLHDTKVDLERKCLELEKKNEKISDQEFQINEMLALLSGSNDKLDERMNESSESPSNFKTIDCGCQTDEIGMLNSADQKEAYSQNQHCNMILKKHSEELQTLQAKFHHLESVLSSKKEYRISTDESIKSINDMKTSHLKEGNIWKLLTVSEQTYLNLLNKLAEALQISDLKGSSALMHCSWLNCDDLADARRQDHKKILQSLDKMKKSIRHLQETVNLEPKRQNVENISSEDKKPNAVCHSEEMHYQYLCDILQKAQENLIKEYSQKRSSHRTVVTAGSGRISRHVASRERRVPLELKNGKILALLDDKLSHKELLPSKFDYNKVECKGGSSSSKSKTPT</sequence>
<dbReference type="EMBL" id="CAXIEN010000131">
    <property type="protein sequence ID" value="CAL1280385.1"/>
    <property type="molecule type" value="Genomic_DNA"/>
</dbReference>
<evidence type="ECO:0000313" key="3">
    <source>
        <dbReference type="EMBL" id="CAL1280385.1"/>
    </source>
</evidence>
<feature type="region of interest" description="Disordered" evidence="2">
    <location>
        <begin position="1012"/>
        <end position="1046"/>
    </location>
</feature>
<feature type="region of interest" description="Disordered" evidence="2">
    <location>
        <begin position="931"/>
        <end position="951"/>
    </location>
</feature>
<protein>
    <submittedName>
        <fullName evidence="3">Uncharacterized protein</fullName>
    </submittedName>
</protein>
<keyword evidence="1" id="KW-0175">Coiled coil</keyword>
<evidence type="ECO:0000256" key="1">
    <source>
        <dbReference type="SAM" id="Coils"/>
    </source>
</evidence>
<reference evidence="3 4" key="1">
    <citation type="submission" date="2024-04" db="EMBL/GenBank/DDBJ databases">
        <authorList>
            <person name="Rising A."/>
            <person name="Reimegard J."/>
            <person name="Sonavane S."/>
            <person name="Akerstrom W."/>
            <person name="Nylinder S."/>
            <person name="Hedman E."/>
            <person name="Kallberg Y."/>
        </authorList>
    </citation>
    <scope>NUCLEOTIDE SEQUENCE [LARGE SCALE GENOMIC DNA]</scope>
</reference>
<evidence type="ECO:0000313" key="4">
    <source>
        <dbReference type="Proteomes" id="UP001497382"/>
    </source>
</evidence>
<name>A0AAV2A8R1_9ARAC</name>
<feature type="coiled-coil region" evidence="1">
    <location>
        <begin position="1434"/>
        <end position="1478"/>
    </location>
</feature>
<dbReference type="Proteomes" id="UP001497382">
    <property type="component" value="Unassembled WGS sequence"/>
</dbReference>
<feature type="coiled-coil region" evidence="1">
    <location>
        <begin position="1582"/>
        <end position="1609"/>
    </location>
</feature>
<organism evidence="3 4">
    <name type="scientific">Larinioides sclopetarius</name>
    <dbReference type="NCBI Taxonomy" id="280406"/>
    <lineage>
        <taxon>Eukaryota</taxon>
        <taxon>Metazoa</taxon>
        <taxon>Ecdysozoa</taxon>
        <taxon>Arthropoda</taxon>
        <taxon>Chelicerata</taxon>
        <taxon>Arachnida</taxon>
        <taxon>Araneae</taxon>
        <taxon>Araneomorphae</taxon>
        <taxon>Entelegynae</taxon>
        <taxon>Araneoidea</taxon>
        <taxon>Araneidae</taxon>
        <taxon>Larinioides</taxon>
    </lineage>
</organism>
<evidence type="ECO:0000256" key="2">
    <source>
        <dbReference type="SAM" id="MobiDB-lite"/>
    </source>
</evidence>
<accession>A0AAV2A8R1</accession>
<feature type="non-terminal residue" evidence="3">
    <location>
        <position position="1"/>
    </location>
</feature>
<gene>
    <name evidence="3" type="ORF">LARSCL_LOCUS10940</name>
</gene>
<proteinExistence type="predicted"/>
<keyword evidence="4" id="KW-1185">Reference proteome</keyword>
<comment type="caution">
    <text evidence="3">The sequence shown here is derived from an EMBL/GenBank/DDBJ whole genome shotgun (WGS) entry which is preliminary data.</text>
</comment>